<dbReference type="AlphaFoldDB" id="A0AAV4RUY5"/>
<name>A0AAV4RUY5_9ARAC</name>
<protein>
    <submittedName>
        <fullName evidence="1">Uncharacterized protein</fullName>
    </submittedName>
</protein>
<sequence length="102" mass="11547">MYDSNNFDREVYALIRDPLKFNILREKQGPNDAGEEREGGLKMCKSVCPLDSEFLCYYNTFVREGKKVSVKKSGAGLGEACKLNSLSQVSLSCSQIREEFHE</sequence>
<organism evidence="1 2">
    <name type="scientific">Caerostris darwini</name>
    <dbReference type="NCBI Taxonomy" id="1538125"/>
    <lineage>
        <taxon>Eukaryota</taxon>
        <taxon>Metazoa</taxon>
        <taxon>Ecdysozoa</taxon>
        <taxon>Arthropoda</taxon>
        <taxon>Chelicerata</taxon>
        <taxon>Arachnida</taxon>
        <taxon>Araneae</taxon>
        <taxon>Araneomorphae</taxon>
        <taxon>Entelegynae</taxon>
        <taxon>Araneoidea</taxon>
        <taxon>Araneidae</taxon>
        <taxon>Caerostris</taxon>
    </lineage>
</organism>
<evidence type="ECO:0000313" key="1">
    <source>
        <dbReference type="EMBL" id="GIY26138.1"/>
    </source>
</evidence>
<evidence type="ECO:0000313" key="2">
    <source>
        <dbReference type="Proteomes" id="UP001054837"/>
    </source>
</evidence>
<reference evidence="1 2" key="1">
    <citation type="submission" date="2021-06" db="EMBL/GenBank/DDBJ databases">
        <title>Caerostris darwini draft genome.</title>
        <authorList>
            <person name="Kono N."/>
            <person name="Arakawa K."/>
        </authorList>
    </citation>
    <scope>NUCLEOTIDE SEQUENCE [LARGE SCALE GENOMIC DNA]</scope>
</reference>
<comment type="caution">
    <text evidence="1">The sequence shown here is derived from an EMBL/GenBank/DDBJ whole genome shotgun (WGS) entry which is preliminary data.</text>
</comment>
<dbReference type="EMBL" id="BPLQ01006913">
    <property type="protein sequence ID" value="GIY26138.1"/>
    <property type="molecule type" value="Genomic_DNA"/>
</dbReference>
<dbReference type="Proteomes" id="UP001054837">
    <property type="component" value="Unassembled WGS sequence"/>
</dbReference>
<gene>
    <name evidence="1" type="ORF">CDAR_369281</name>
</gene>
<proteinExistence type="predicted"/>
<keyword evidence="2" id="KW-1185">Reference proteome</keyword>
<accession>A0AAV4RUY5</accession>